<dbReference type="EMBL" id="BLZA01000040">
    <property type="protein sequence ID" value="GHJ89375.1"/>
    <property type="molecule type" value="Genomic_DNA"/>
</dbReference>
<dbReference type="InterPro" id="IPR002925">
    <property type="entry name" value="Dienelactn_hydro"/>
</dbReference>
<dbReference type="PANTHER" id="PTHR47668:SF1">
    <property type="entry name" value="DIENELACTONE HYDROLASE DOMAIN-CONTAINING PROTEIN-RELATED"/>
    <property type="match status" value="1"/>
</dbReference>
<evidence type="ECO:0000313" key="2">
    <source>
        <dbReference type="EMBL" id="GHJ89375.1"/>
    </source>
</evidence>
<feature type="domain" description="Dienelactone hydrolase" evidence="1">
    <location>
        <begin position="43"/>
        <end position="267"/>
    </location>
</feature>
<dbReference type="AlphaFoldDB" id="A0A8H3TY60"/>
<protein>
    <recommendedName>
        <fullName evidence="1">Dienelactone hydrolase domain-containing protein</fullName>
    </recommendedName>
</protein>
<organism evidence="2 3">
    <name type="scientific">Naganishia liquefaciens</name>
    <dbReference type="NCBI Taxonomy" id="104408"/>
    <lineage>
        <taxon>Eukaryota</taxon>
        <taxon>Fungi</taxon>
        <taxon>Dikarya</taxon>
        <taxon>Basidiomycota</taxon>
        <taxon>Agaricomycotina</taxon>
        <taxon>Tremellomycetes</taxon>
        <taxon>Filobasidiales</taxon>
        <taxon>Filobasidiaceae</taxon>
        <taxon>Naganishia</taxon>
    </lineage>
</organism>
<sequence>MSSGHIHNTNAACCSIPPVESEYKPKGSYQKVGSFDKAYVIGDSKTHALICIYDIFGYWPQTEQGADILSKTLDGTKVVMPDFLQGKPWPVDKFPPKTDEEKEKLQQFFGTTANPQERLKETVEVAKALQGEGYTSIGLYGFCCKWGGKVAMLAGSHSDLFTGISIVHPAMLDVKDVDGLAVPLALYPSKPVQASRLTRFPAQQDEPADEVEKIVKALEGKPFSSKNEHKTYPNMHHGWAAARADLKNAENKKEYEDVYSRIAAFFKGLQK</sequence>
<dbReference type="GO" id="GO:0016787">
    <property type="term" value="F:hydrolase activity"/>
    <property type="evidence" value="ECO:0007669"/>
    <property type="project" value="InterPro"/>
</dbReference>
<gene>
    <name evidence="2" type="ORF">NliqN6_5777</name>
</gene>
<dbReference type="PANTHER" id="PTHR47668">
    <property type="entry name" value="DIENELACTONE HYDROLASE FAMILY PROTEIN (AFU_ORTHOLOGUE AFUA_6G01940)"/>
    <property type="match status" value="1"/>
</dbReference>
<accession>A0A8H3TY60</accession>
<evidence type="ECO:0000259" key="1">
    <source>
        <dbReference type="Pfam" id="PF01738"/>
    </source>
</evidence>
<keyword evidence="3" id="KW-1185">Reference proteome</keyword>
<dbReference type="OrthoDB" id="2147163at2759"/>
<dbReference type="Proteomes" id="UP000620104">
    <property type="component" value="Unassembled WGS sequence"/>
</dbReference>
<reference evidence="2" key="1">
    <citation type="submission" date="2020-07" db="EMBL/GenBank/DDBJ databases">
        <title>Draft Genome Sequence of a Deep-Sea Yeast, Naganishia (Cryptococcus) liquefaciens strain N6.</title>
        <authorList>
            <person name="Han Y.W."/>
            <person name="Kajitani R."/>
            <person name="Morimoto H."/>
            <person name="Parhat M."/>
            <person name="Tsubouchi H."/>
            <person name="Bakenova O."/>
            <person name="Ogata M."/>
            <person name="Argunhan B."/>
            <person name="Aoki R."/>
            <person name="Kajiwara S."/>
            <person name="Itoh T."/>
            <person name="Iwasaki H."/>
        </authorList>
    </citation>
    <scope>NUCLEOTIDE SEQUENCE</scope>
    <source>
        <strain evidence="2">N6</strain>
    </source>
</reference>
<proteinExistence type="predicted"/>
<dbReference type="InterPro" id="IPR029058">
    <property type="entry name" value="AB_hydrolase_fold"/>
</dbReference>
<comment type="caution">
    <text evidence="2">The sequence shown here is derived from an EMBL/GenBank/DDBJ whole genome shotgun (WGS) entry which is preliminary data.</text>
</comment>
<evidence type="ECO:0000313" key="3">
    <source>
        <dbReference type="Proteomes" id="UP000620104"/>
    </source>
</evidence>
<dbReference type="Pfam" id="PF01738">
    <property type="entry name" value="DLH"/>
    <property type="match status" value="1"/>
</dbReference>
<name>A0A8H3TY60_9TREE</name>
<dbReference type="Gene3D" id="3.40.50.1820">
    <property type="entry name" value="alpha/beta hydrolase"/>
    <property type="match status" value="1"/>
</dbReference>
<dbReference type="SUPFAM" id="SSF53474">
    <property type="entry name" value="alpha/beta-Hydrolases"/>
    <property type="match status" value="1"/>
</dbReference>